<reference evidence="5" key="1">
    <citation type="submission" date="2015-11" db="EMBL/GenBank/DDBJ databases">
        <title>De novo transcriptome assembly of four potential Pierce s Disease insect vectors from Arizona vineyards.</title>
        <authorList>
            <person name="Tassone E.E."/>
        </authorList>
    </citation>
    <scope>NUCLEOTIDE SEQUENCE</scope>
</reference>
<dbReference type="InterPro" id="IPR011990">
    <property type="entry name" value="TPR-like_helical_dom_sf"/>
</dbReference>
<dbReference type="InterPro" id="IPR019734">
    <property type="entry name" value="TPR_rpt"/>
</dbReference>
<dbReference type="CDD" id="cd21380">
    <property type="entry name" value="CTWD_Cns1"/>
    <property type="match status" value="1"/>
</dbReference>
<accession>A0A1B6GGZ7</accession>
<evidence type="ECO:0000259" key="4">
    <source>
        <dbReference type="Pfam" id="PF18972"/>
    </source>
</evidence>
<evidence type="ECO:0000256" key="3">
    <source>
        <dbReference type="ARBA" id="ARBA00023602"/>
    </source>
</evidence>
<protein>
    <recommendedName>
        <fullName evidence="4">Cns1/TTC4 wheel domain-containing protein</fullName>
    </recommendedName>
</protein>
<dbReference type="EMBL" id="GECZ01008063">
    <property type="protein sequence ID" value="JAS61706.1"/>
    <property type="molecule type" value="Transcribed_RNA"/>
</dbReference>
<gene>
    <name evidence="5" type="ORF">g.15992</name>
</gene>
<organism evidence="5">
    <name type="scientific">Cuerna arida</name>
    <dbReference type="NCBI Taxonomy" id="1464854"/>
    <lineage>
        <taxon>Eukaryota</taxon>
        <taxon>Metazoa</taxon>
        <taxon>Ecdysozoa</taxon>
        <taxon>Arthropoda</taxon>
        <taxon>Hexapoda</taxon>
        <taxon>Insecta</taxon>
        <taxon>Pterygota</taxon>
        <taxon>Neoptera</taxon>
        <taxon>Paraneoptera</taxon>
        <taxon>Hemiptera</taxon>
        <taxon>Auchenorrhyncha</taxon>
        <taxon>Membracoidea</taxon>
        <taxon>Cicadellidae</taxon>
        <taxon>Cicadellinae</taxon>
        <taxon>Proconiini</taxon>
        <taxon>Cuerna</taxon>
    </lineage>
</organism>
<comment type="similarity">
    <text evidence="3">Belongs to the TTC4 family.</text>
</comment>
<dbReference type="GO" id="GO:0005829">
    <property type="term" value="C:cytosol"/>
    <property type="evidence" value="ECO:0007669"/>
    <property type="project" value="TreeGrafter"/>
</dbReference>
<dbReference type="GO" id="GO:0030544">
    <property type="term" value="F:Hsp70 protein binding"/>
    <property type="evidence" value="ECO:0007669"/>
    <property type="project" value="TreeGrafter"/>
</dbReference>
<evidence type="ECO:0000256" key="1">
    <source>
        <dbReference type="ARBA" id="ARBA00022737"/>
    </source>
</evidence>
<keyword evidence="1" id="KW-0677">Repeat</keyword>
<dbReference type="SUPFAM" id="SSF48452">
    <property type="entry name" value="TPR-like"/>
    <property type="match status" value="1"/>
</dbReference>
<dbReference type="InterPro" id="IPR044059">
    <property type="entry name" value="Csn1/TTC4_wheel"/>
</dbReference>
<dbReference type="PANTHER" id="PTHR46035">
    <property type="entry name" value="TETRATRICOPEPTIDE REPEAT PROTEIN 4"/>
    <property type="match status" value="1"/>
</dbReference>
<sequence length="382" mass="44559">MESQKSTPMTDEEREKLAAKLDKELDDFIEGLEKRSYSEGWPEDRWQEEMEKHPFFMTKAPNPTDELSPLMEGIQQLKYDSTENTPEELAATYKEEGNFNFKCKKYRLAVLSFTEGIKQKCKLQTLNAQLYNNRAAANYFLKNYRSSLADCQIALKLEPKYEKALIRAAQCCYFLDRFQSCLEYCDQVLELDPSHTAIVKLRTDSVLKQKMAERDKRKEAILERKIRMDEEKLLKAIQERNIRVLGSDNTVSSLKQIEPTFPEAVQKPVHLVNGRLVWPVIFLYPEYQTSDFVQEFHEDTKFSVQLADMFCEPPEWDGDRKYILDNIHVYFEDPDGFSHMVNIDNTLGQTISDKRYRVDGGTPSFIVLAKGTKAEERFLNLQ</sequence>
<dbReference type="GO" id="GO:0006457">
    <property type="term" value="P:protein folding"/>
    <property type="evidence" value="ECO:0007669"/>
    <property type="project" value="TreeGrafter"/>
</dbReference>
<dbReference type="GO" id="GO:0005634">
    <property type="term" value="C:nucleus"/>
    <property type="evidence" value="ECO:0007669"/>
    <property type="project" value="TreeGrafter"/>
</dbReference>
<dbReference type="PANTHER" id="PTHR46035:SF1">
    <property type="entry name" value="TETRATRICOPEPTIDE REPEAT PROTEIN 4"/>
    <property type="match status" value="1"/>
</dbReference>
<evidence type="ECO:0000256" key="2">
    <source>
        <dbReference type="ARBA" id="ARBA00022803"/>
    </source>
</evidence>
<dbReference type="Gene3D" id="1.25.40.10">
    <property type="entry name" value="Tetratricopeptide repeat domain"/>
    <property type="match status" value="1"/>
</dbReference>
<keyword evidence="2" id="KW-0802">TPR repeat</keyword>
<name>A0A1B6GGZ7_9HEMI</name>
<dbReference type="GO" id="GO:0051879">
    <property type="term" value="F:Hsp90 protein binding"/>
    <property type="evidence" value="ECO:0007669"/>
    <property type="project" value="InterPro"/>
</dbReference>
<proteinExistence type="inferred from homology"/>
<evidence type="ECO:0000313" key="5">
    <source>
        <dbReference type="EMBL" id="JAS61706.1"/>
    </source>
</evidence>
<dbReference type="SMART" id="SM00028">
    <property type="entry name" value="TPR"/>
    <property type="match status" value="3"/>
</dbReference>
<feature type="domain" description="Cns1/TTC4 wheel" evidence="4">
    <location>
        <begin position="273"/>
        <end position="374"/>
    </location>
</feature>
<dbReference type="AlphaFoldDB" id="A0A1B6GGZ7"/>
<dbReference type="Pfam" id="PF18972">
    <property type="entry name" value="Wheel"/>
    <property type="match status" value="1"/>
</dbReference>